<protein>
    <submittedName>
        <fullName evidence="1">Uncharacterized protein</fullName>
    </submittedName>
</protein>
<proteinExistence type="predicted"/>
<name>A0A6G9D2Z2_RHOER</name>
<sequence length="308" mass="34414">MELRCELSPLVFAELYRLLDADPRLTDLLTERLKEIDLDHDWLREAAGAYEDRWESDVAMLHDSGSTAQPVGLSNDHALLASWVLAALRTENPCDELSNQLRNRVADRANNDMPHLADLPSCLAPRVIAWTLGMVVGRFDINFPVIPAHMPIDVEVELAYRGLVEHVIHLAEVQEPWPEVMCSSTLWRAAGLAEGLQPDANGPQAAINQLMAAIRHTTPEYQYELLRKHWIGFIEHRNALTHVASSVGKPRFSDSVRIACASDHVLPTVRGVTSFVFQKVSQELTGPSGRAVHSGLWEHVLRYEVGAF</sequence>
<reference evidence="1 2" key="1">
    <citation type="submission" date="2020-03" db="EMBL/GenBank/DDBJ databases">
        <title>Screen low temperature-resistant strains for efficient degradation of petroleum hydrocarbons under the low temperature.</title>
        <authorList>
            <person name="Wang Y."/>
            <person name="Chen J."/>
        </authorList>
    </citation>
    <scope>NUCLEOTIDE SEQUENCE [LARGE SCALE GENOMIC DNA]</scope>
    <source>
        <strain evidence="1 2">KB1</strain>
    </source>
</reference>
<gene>
    <name evidence="1" type="ORF">G9444_6285</name>
</gene>
<evidence type="ECO:0000313" key="1">
    <source>
        <dbReference type="EMBL" id="QIP43528.1"/>
    </source>
</evidence>
<dbReference type="EMBL" id="CP050124">
    <property type="protein sequence ID" value="QIP43528.1"/>
    <property type="molecule type" value="Genomic_DNA"/>
</dbReference>
<evidence type="ECO:0000313" key="2">
    <source>
        <dbReference type="Proteomes" id="UP000502345"/>
    </source>
</evidence>
<dbReference type="AlphaFoldDB" id="A0A6G9D2Z2"/>
<accession>A0A6G9D2Z2</accession>
<dbReference type="Proteomes" id="UP000502345">
    <property type="component" value="Chromosome"/>
</dbReference>
<organism evidence="1 2">
    <name type="scientific">Rhodococcus erythropolis</name>
    <name type="common">Arthrobacter picolinophilus</name>
    <dbReference type="NCBI Taxonomy" id="1833"/>
    <lineage>
        <taxon>Bacteria</taxon>
        <taxon>Bacillati</taxon>
        <taxon>Actinomycetota</taxon>
        <taxon>Actinomycetes</taxon>
        <taxon>Mycobacteriales</taxon>
        <taxon>Nocardiaceae</taxon>
        <taxon>Rhodococcus</taxon>
        <taxon>Rhodococcus erythropolis group</taxon>
    </lineage>
</organism>